<feature type="domain" description="Histidine kinase/HSP90-like ATPase" evidence="2">
    <location>
        <begin position="612"/>
        <end position="698"/>
    </location>
</feature>
<evidence type="ECO:0000313" key="3">
    <source>
        <dbReference type="EMBL" id="MCB5619837.1"/>
    </source>
</evidence>
<dbReference type="Pfam" id="PF13589">
    <property type="entry name" value="HATPase_c_3"/>
    <property type="match status" value="1"/>
</dbReference>
<keyword evidence="1" id="KW-0175">Coiled coil</keyword>
<gene>
    <name evidence="3" type="ORF">LIQ08_11840</name>
</gene>
<name>A0AAJ1EVD7_MEDGN</name>
<dbReference type="InterPro" id="IPR036890">
    <property type="entry name" value="HATPase_C_sf"/>
</dbReference>
<dbReference type="RefSeq" id="WP_118382262.1">
    <property type="nucleotide sequence ID" value="NZ_BAABXV010000001.1"/>
</dbReference>
<dbReference type="GO" id="GO:0005524">
    <property type="term" value="F:ATP binding"/>
    <property type="evidence" value="ECO:0007669"/>
    <property type="project" value="UniProtKB-KW"/>
</dbReference>
<dbReference type="InterPro" id="IPR003594">
    <property type="entry name" value="HATPase_dom"/>
</dbReference>
<dbReference type="EMBL" id="JAJBOM010000016">
    <property type="protein sequence ID" value="MCB5619837.1"/>
    <property type="molecule type" value="Genomic_DNA"/>
</dbReference>
<evidence type="ECO:0000313" key="4">
    <source>
        <dbReference type="Proteomes" id="UP001297370"/>
    </source>
</evidence>
<keyword evidence="3" id="KW-0067">ATP-binding</keyword>
<dbReference type="Gene3D" id="3.30.565.10">
    <property type="entry name" value="Histidine kinase-like ATPase, C-terminal domain"/>
    <property type="match status" value="2"/>
</dbReference>
<dbReference type="Pfam" id="PF02518">
    <property type="entry name" value="HATPase_c"/>
    <property type="match status" value="1"/>
</dbReference>
<accession>A0AAJ1EVD7</accession>
<sequence length="717" mass="83723">MEKLKYIIEDSTIAEVLGVQNFTNEESAILELVKNAYDAQSLDVVIIISKSQIIIEDNGIGMNRQKILGAWMHVGISDKKYIIGAGETARVLAGSKGVGRFAIARLGAKASVYTKMDQQEAVLWKTDWNTNTLETYQEIKERGTKIVIEQLRDNWTESRVRNLREFLSRTYNDDKMKIQVEYKEDRKAVTRYFGKIQLGVNCVSVIRLQYLAKFQKLVCDIESDEFKENVKKLCPDIDTKEQKIELNIVDELGEMKNDLSEEATLEEWKEVLENVGDFSAELYFSLKNPSTFDAEKYFYKHRILVDRYEAGVVLYRNAFSISSYEGKKDWLGFGKRSRKSPAAASHPTGSWRVRENQMSGKVIIDKKENKGLFDLMNRQGLVENDIYKVFIAIIIAGINSFERYRQSIVRCIANKYNESKEEKKPKVIDNVIKNPEKLTELSSEEKKLFLDELEQMKKENRESKKQMDETERRYKYDIRLLNMLATSGLKATSIAHEMYNDRNSIDENVDYIIRALKRYELWDAVNEPENMKYMHRDVPALLEKNRRINRKIITFMDVMLSESEKEQFVPEDINVYELFKNIKFVWEKDYSWINIQLHIEEGLEYRSAKDIFRVIFDNLILNSIQQNDAENMLEIHIYVEKRGRYINMVYKDKGKGLSEKYKFDPMRILEVHETSRKKGHGIGMWIVNNTIANTGGKILKIEGLNGFKIEFMLGDKI</sequence>
<protein>
    <submittedName>
        <fullName evidence="3">ATP-binding protein</fullName>
    </submittedName>
</protein>
<proteinExistence type="predicted"/>
<dbReference type="AlphaFoldDB" id="A0AAJ1EVD7"/>
<evidence type="ECO:0000256" key="1">
    <source>
        <dbReference type="SAM" id="Coils"/>
    </source>
</evidence>
<reference evidence="3" key="1">
    <citation type="submission" date="2021-10" db="EMBL/GenBank/DDBJ databases">
        <title>Collection of gut derived symbiotic bacterial strains cultured from healthy donors.</title>
        <authorList>
            <person name="Lin H."/>
            <person name="Littmann E."/>
            <person name="Claire K."/>
            <person name="Pamer E."/>
        </authorList>
    </citation>
    <scope>NUCLEOTIDE SEQUENCE</scope>
    <source>
        <strain evidence="3">MSK.23.18</strain>
    </source>
</reference>
<organism evidence="3 4">
    <name type="scientific">Mediterraneibacter gnavus</name>
    <name type="common">Ruminococcus gnavus</name>
    <dbReference type="NCBI Taxonomy" id="33038"/>
    <lineage>
        <taxon>Bacteria</taxon>
        <taxon>Bacillati</taxon>
        <taxon>Bacillota</taxon>
        <taxon>Clostridia</taxon>
        <taxon>Lachnospirales</taxon>
        <taxon>Lachnospiraceae</taxon>
        <taxon>Mediterraneibacter</taxon>
    </lineage>
</organism>
<dbReference type="SUPFAM" id="SSF55874">
    <property type="entry name" value="ATPase domain of HSP90 chaperone/DNA topoisomerase II/histidine kinase"/>
    <property type="match status" value="2"/>
</dbReference>
<feature type="coiled-coil region" evidence="1">
    <location>
        <begin position="446"/>
        <end position="473"/>
    </location>
</feature>
<keyword evidence="3" id="KW-0547">Nucleotide-binding</keyword>
<dbReference type="Proteomes" id="UP001297370">
    <property type="component" value="Unassembled WGS sequence"/>
</dbReference>
<evidence type="ECO:0000259" key="2">
    <source>
        <dbReference type="Pfam" id="PF02518"/>
    </source>
</evidence>
<comment type="caution">
    <text evidence="3">The sequence shown here is derived from an EMBL/GenBank/DDBJ whole genome shotgun (WGS) entry which is preliminary data.</text>
</comment>